<feature type="non-terminal residue" evidence="1">
    <location>
        <position position="1"/>
    </location>
</feature>
<proteinExistence type="predicted"/>
<dbReference type="Proteomes" id="UP001189429">
    <property type="component" value="Unassembled WGS sequence"/>
</dbReference>
<protein>
    <submittedName>
        <fullName evidence="1">Uncharacterized protein</fullName>
    </submittedName>
</protein>
<reference evidence="1" key="1">
    <citation type="submission" date="2023-10" db="EMBL/GenBank/DDBJ databases">
        <authorList>
            <person name="Chen Y."/>
            <person name="Shah S."/>
            <person name="Dougan E. K."/>
            <person name="Thang M."/>
            <person name="Chan C."/>
        </authorList>
    </citation>
    <scope>NUCLEOTIDE SEQUENCE [LARGE SCALE GENOMIC DNA]</scope>
</reference>
<evidence type="ECO:0000313" key="2">
    <source>
        <dbReference type="Proteomes" id="UP001189429"/>
    </source>
</evidence>
<keyword evidence="2" id="KW-1185">Reference proteome</keyword>
<sequence length="149" mass="15905">QRRILAGIEDLEGTGRRGAAEYILVLSRNPRVCVLVSCFRACLCSWRARRWAPMTSQDGGPGNPALDSRAAAAPAMEHEQVAFLNISARPADGESWPCQPRSRAASCVCLGLSKEASAAARADNAPLRQRWTISTQVSSLRAGEGGRAG</sequence>
<gene>
    <name evidence="1" type="ORF">PCOR1329_LOCUS37972</name>
</gene>
<evidence type="ECO:0000313" key="1">
    <source>
        <dbReference type="EMBL" id="CAK0843714.1"/>
    </source>
</evidence>
<dbReference type="EMBL" id="CAUYUJ010014602">
    <property type="protein sequence ID" value="CAK0843714.1"/>
    <property type="molecule type" value="Genomic_DNA"/>
</dbReference>
<organism evidence="1 2">
    <name type="scientific">Prorocentrum cordatum</name>
    <dbReference type="NCBI Taxonomy" id="2364126"/>
    <lineage>
        <taxon>Eukaryota</taxon>
        <taxon>Sar</taxon>
        <taxon>Alveolata</taxon>
        <taxon>Dinophyceae</taxon>
        <taxon>Prorocentrales</taxon>
        <taxon>Prorocentraceae</taxon>
        <taxon>Prorocentrum</taxon>
    </lineage>
</organism>
<accession>A0ABN9TDP8</accession>
<name>A0ABN9TDP8_9DINO</name>
<comment type="caution">
    <text evidence="1">The sequence shown here is derived from an EMBL/GenBank/DDBJ whole genome shotgun (WGS) entry which is preliminary data.</text>
</comment>